<organism evidence="7">
    <name type="scientific">Oryza punctata</name>
    <name type="common">Red rice</name>
    <dbReference type="NCBI Taxonomy" id="4537"/>
    <lineage>
        <taxon>Eukaryota</taxon>
        <taxon>Viridiplantae</taxon>
        <taxon>Streptophyta</taxon>
        <taxon>Embryophyta</taxon>
        <taxon>Tracheophyta</taxon>
        <taxon>Spermatophyta</taxon>
        <taxon>Magnoliopsida</taxon>
        <taxon>Liliopsida</taxon>
        <taxon>Poales</taxon>
        <taxon>Poaceae</taxon>
        <taxon>BOP clade</taxon>
        <taxon>Oryzoideae</taxon>
        <taxon>Oryzeae</taxon>
        <taxon>Oryzinae</taxon>
        <taxon>Oryza</taxon>
    </lineage>
</organism>
<feature type="transmembrane region" description="Helical" evidence="6">
    <location>
        <begin position="522"/>
        <end position="541"/>
    </location>
</feature>
<comment type="subcellular location">
    <subcellularLocation>
        <location evidence="1">Membrane</location>
        <topology evidence="1">Multi-pass membrane protein</topology>
    </subcellularLocation>
</comment>
<evidence type="ECO:0000313" key="7">
    <source>
        <dbReference type="EnsemblPlants" id="OPUNC11G09110.1"/>
    </source>
</evidence>
<feature type="transmembrane region" description="Helical" evidence="6">
    <location>
        <begin position="364"/>
        <end position="383"/>
    </location>
</feature>
<feature type="transmembrane region" description="Helical" evidence="6">
    <location>
        <begin position="91"/>
        <end position="112"/>
    </location>
</feature>
<dbReference type="Pfam" id="PF00854">
    <property type="entry name" value="PTR2"/>
    <property type="match status" value="1"/>
</dbReference>
<dbReference type="SUPFAM" id="SSF103473">
    <property type="entry name" value="MFS general substrate transporter"/>
    <property type="match status" value="1"/>
</dbReference>
<evidence type="ECO:0000256" key="1">
    <source>
        <dbReference type="ARBA" id="ARBA00004141"/>
    </source>
</evidence>
<dbReference type="GO" id="GO:0016020">
    <property type="term" value="C:membrane"/>
    <property type="evidence" value="ECO:0007669"/>
    <property type="project" value="UniProtKB-SubCell"/>
</dbReference>
<reference evidence="7" key="1">
    <citation type="submission" date="2015-04" db="UniProtKB">
        <authorList>
            <consortium name="EnsemblPlants"/>
        </authorList>
    </citation>
    <scope>IDENTIFICATION</scope>
</reference>
<keyword evidence="5 6" id="KW-0472">Membrane</keyword>
<proteinExistence type="inferred from homology"/>
<feature type="transmembrane region" description="Helical" evidence="6">
    <location>
        <begin position="395"/>
        <end position="418"/>
    </location>
</feature>
<dbReference type="OMA" id="YRNQLPM"/>
<evidence type="ECO:0000256" key="6">
    <source>
        <dbReference type="SAM" id="Phobius"/>
    </source>
</evidence>
<dbReference type="InterPro" id="IPR000109">
    <property type="entry name" value="POT_fam"/>
</dbReference>
<dbReference type="AlphaFoldDB" id="A0A0E0MEP8"/>
<evidence type="ECO:0008006" key="9">
    <source>
        <dbReference type="Google" id="ProtNLM"/>
    </source>
</evidence>
<name>A0A0E0MEP8_ORYPU</name>
<dbReference type="Proteomes" id="UP000026962">
    <property type="component" value="Chromosome 11"/>
</dbReference>
<sequence>MGSSSGLVDWRGRPVDTKKHGGVRASIFIHAMVLLTNAPNIANMMNIVSYLRGTMHMGVAEASTTASNYFAALQMFSIPAAFLADSYLKRFYTVLLFAPIEIIFLTGVTIVAEPELGTVNKWSNKLLSSHKWMVTSWQGYILLAVQAYSPSLHPLPCSPAAASSTTCEPLHGANLSLLLLGLYLIPIGDGAVRACLPALGGDQFDLADPDEQRQEASFFNWYTFAVSTGGFVGLVFIVWVQNSKGWGIGFAVSAAFIVLGLLVWAAAFPLYRNQLPMGSPITRVLQVFVAAFKKRSVRLPENPSELKQINKDDDANAHEVLPKTDGFRCLEKAAVETGNDAGAWSLCSVTQVEETKIVLRMAPIFVAAVLCYIPVPLLLSLTVQQGNTMDTRLGAVHISPATLFLIPTVFQMVILIVYDRVIVPPLRRVTGYVGGVTHLQRIGIGFIATIIATAIAAVVETRRKITAEESGLVDATTGIPLSVFWLTPQFFLIGIVDVTSFVGLLEFFCSEASMGMKSIGSSIFYCILGVSAWLGSLLIQVTNRVTQRANGGGWLDGTNLNKGKLDRFYVVLCIIEVVALVIYMFLARRYVYRNDQRVVAQEERKDDTGNGLAVI</sequence>
<dbReference type="InterPro" id="IPR036259">
    <property type="entry name" value="MFS_trans_sf"/>
</dbReference>
<keyword evidence="3 6" id="KW-0812">Transmembrane</keyword>
<feature type="transmembrane region" description="Helical" evidence="6">
    <location>
        <begin position="246"/>
        <end position="271"/>
    </location>
</feature>
<feature type="transmembrane region" description="Helical" evidence="6">
    <location>
        <begin position="490"/>
        <end position="510"/>
    </location>
</feature>
<comment type="similarity">
    <text evidence="2">Belongs to the major facilitator superfamily. Proton-dependent oligopeptide transporter (POT/PTR) (TC 2.A.17) family.</text>
</comment>
<protein>
    <recommendedName>
        <fullName evidence="9">Major facilitator superfamily (MFS) profile domain-containing protein</fullName>
    </recommendedName>
</protein>
<dbReference type="EnsemblPlants" id="OPUNC11G09110.1">
    <property type="protein sequence ID" value="OPUNC11G09110.1"/>
    <property type="gene ID" value="OPUNC11G09110"/>
</dbReference>
<dbReference type="GO" id="GO:0022857">
    <property type="term" value="F:transmembrane transporter activity"/>
    <property type="evidence" value="ECO:0007669"/>
    <property type="project" value="InterPro"/>
</dbReference>
<accession>A0A0E0MEP8</accession>
<dbReference type="eggNOG" id="KOG1237">
    <property type="taxonomic scope" value="Eukaryota"/>
</dbReference>
<dbReference type="PANTHER" id="PTHR11654">
    <property type="entry name" value="OLIGOPEPTIDE TRANSPORTER-RELATED"/>
    <property type="match status" value="1"/>
</dbReference>
<feature type="transmembrane region" description="Helical" evidence="6">
    <location>
        <begin position="439"/>
        <end position="459"/>
    </location>
</feature>
<keyword evidence="8" id="KW-1185">Reference proteome</keyword>
<evidence type="ECO:0000256" key="4">
    <source>
        <dbReference type="ARBA" id="ARBA00022989"/>
    </source>
</evidence>
<dbReference type="FunFam" id="1.20.1250.20:FF:000331">
    <property type="entry name" value="Protein NRT1/ PTR FAMILY 4.2"/>
    <property type="match status" value="1"/>
</dbReference>
<dbReference type="Gene3D" id="1.20.1250.20">
    <property type="entry name" value="MFS general substrate transporter like domains"/>
    <property type="match status" value="1"/>
</dbReference>
<feature type="transmembrane region" description="Helical" evidence="6">
    <location>
        <begin position="21"/>
        <end position="42"/>
    </location>
</feature>
<feature type="transmembrane region" description="Helical" evidence="6">
    <location>
        <begin position="219"/>
        <end position="240"/>
    </location>
</feature>
<feature type="transmembrane region" description="Helical" evidence="6">
    <location>
        <begin position="568"/>
        <end position="587"/>
    </location>
</feature>
<evidence type="ECO:0000256" key="2">
    <source>
        <dbReference type="ARBA" id="ARBA00005982"/>
    </source>
</evidence>
<reference evidence="7" key="2">
    <citation type="submission" date="2018-05" db="EMBL/GenBank/DDBJ databases">
        <title>OpunRS2 (Oryza punctata Reference Sequence Version 2).</title>
        <authorList>
            <person name="Zhang J."/>
            <person name="Kudrna D."/>
            <person name="Lee S."/>
            <person name="Talag J."/>
            <person name="Welchert J."/>
            <person name="Wing R.A."/>
        </authorList>
    </citation>
    <scope>NUCLEOTIDE SEQUENCE [LARGE SCALE GENOMIC DNA]</scope>
</reference>
<feature type="transmembrane region" description="Helical" evidence="6">
    <location>
        <begin position="62"/>
        <end position="84"/>
    </location>
</feature>
<evidence type="ECO:0000256" key="3">
    <source>
        <dbReference type="ARBA" id="ARBA00022692"/>
    </source>
</evidence>
<keyword evidence="4 6" id="KW-1133">Transmembrane helix</keyword>
<evidence type="ECO:0000313" key="8">
    <source>
        <dbReference type="Proteomes" id="UP000026962"/>
    </source>
</evidence>
<dbReference type="Gramene" id="OPUNC11G09110.1">
    <property type="protein sequence ID" value="OPUNC11G09110.1"/>
    <property type="gene ID" value="OPUNC11G09110"/>
</dbReference>
<evidence type="ECO:0000256" key="5">
    <source>
        <dbReference type="ARBA" id="ARBA00023136"/>
    </source>
</evidence>